<dbReference type="AlphaFoldDB" id="A0ABD3DQC8"/>
<organism evidence="3 4">
    <name type="scientific">Castilleja foliolosa</name>
    <dbReference type="NCBI Taxonomy" id="1961234"/>
    <lineage>
        <taxon>Eukaryota</taxon>
        <taxon>Viridiplantae</taxon>
        <taxon>Streptophyta</taxon>
        <taxon>Embryophyta</taxon>
        <taxon>Tracheophyta</taxon>
        <taxon>Spermatophyta</taxon>
        <taxon>Magnoliopsida</taxon>
        <taxon>eudicotyledons</taxon>
        <taxon>Gunneridae</taxon>
        <taxon>Pentapetalae</taxon>
        <taxon>asterids</taxon>
        <taxon>lamiids</taxon>
        <taxon>Lamiales</taxon>
        <taxon>Orobanchaceae</taxon>
        <taxon>Pedicularideae</taxon>
        <taxon>Castillejinae</taxon>
        <taxon>Castilleja</taxon>
    </lineage>
</organism>
<dbReference type="PANTHER" id="PTHR31589">
    <property type="entry name" value="PROTEIN, PUTATIVE (DUF239)-RELATED-RELATED"/>
    <property type="match status" value="1"/>
</dbReference>
<dbReference type="Proteomes" id="UP001632038">
    <property type="component" value="Unassembled WGS sequence"/>
</dbReference>
<dbReference type="InterPro" id="IPR004314">
    <property type="entry name" value="Neprosin"/>
</dbReference>
<dbReference type="PROSITE" id="PS52045">
    <property type="entry name" value="NEPROSIN_PEP_CD"/>
    <property type="match status" value="1"/>
</dbReference>
<dbReference type="InterPro" id="IPR053168">
    <property type="entry name" value="Glutamic_endopeptidase"/>
</dbReference>
<gene>
    <name evidence="3" type="ORF">CASFOL_009683</name>
</gene>
<sequence>MDSQIISALIFPVFLISSFYSSVQSINNINQNHQLDDESIKLNYIRDYLKQINKPYVKTIKSLDGDIIDCVSIHQQPAFDHPLLKGQKIIKHPPENLKGHTSKTDNFEENFQVWSMSGESCPEKTIPIRRTTEQDVLRAKSVQTFGRKIVRAGIFGNSHEHAIGSVNGEYYGAQATVNVWGPQIEAVDEFSVSQIWVLAGSFDSDLNSIEVGWMVDPTLYGDTYTRLFIYWTSDGYQTTGCYNLLCSGFVQTNQKLLIGTAIQPTSSYNGSQFDIPFYVYKNQTDGNWWLQVKDYIVGYWPSILFTHLGNESASLIEFGGEIVNSESSGTHTSTQMGSGHFADEGFGKASYFRNIQVVDENYNLVNVTDIELTIESPNCYNITKGEWLSHVWGYFFFYGGPGRGAPGCN</sequence>
<proteinExistence type="predicted"/>
<evidence type="ECO:0000313" key="4">
    <source>
        <dbReference type="Proteomes" id="UP001632038"/>
    </source>
</evidence>
<comment type="caution">
    <text evidence="3">The sequence shown here is derived from an EMBL/GenBank/DDBJ whole genome shotgun (WGS) entry which is preliminary data.</text>
</comment>
<protein>
    <recommendedName>
        <fullName evidence="2">Neprosin PEP catalytic domain-containing protein</fullName>
    </recommendedName>
</protein>
<dbReference type="InterPro" id="IPR025521">
    <property type="entry name" value="Neprosin_propep"/>
</dbReference>
<feature type="domain" description="Neprosin PEP catalytic" evidence="2">
    <location>
        <begin position="153"/>
        <end position="409"/>
    </location>
</feature>
<evidence type="ECO:0000313" key="3">
    <source>
        <dbReference type="EMBL" id="KAL3644503.1"/>
    </source>
</evidence>
<accession>A0ABD3DQC8</accession>
<feature type="signal peptide" evidence="1">
    <location>
        <begin position="1"/>
        <end position="25"/>
    </location>
</feature>
<dbReference type="Pfam" id="PF14365">
    <property type="entry name" value="Neprosin_AP"/>
    <property type="match status" value="1"/>
</dbReference>
<evidence type="ECO:0000256" key="1">
    <source>
        <dbReference type="SAM" id="SignalP"/>
    </source>
</evidence>
<dbReference type="Gene3D" id="3.90.1320.10">
    <property type="entry name" value="Outer-capsid protein sigma 3, large lobe"/>
    <property type="match status" value="1"/>
</dbReference>
<keyword evidence="4" id="KW-1185">Reference proteome</keyword>
<dbReference type="EMBL" id="JAVIJP010000013">
    <property type="protein sequence ID" value="KAL3644503.1"/>
    <property type="molecule type" value="Genomic_DNA"/>
</dbReference>
<reference evidence="4" key="1">
    <citation type="journal article" date="2024" name="IScience">
        <title>Strigolactones Initiate the Formation of Haustorium-like Structures in Castilleja.</title>
        <authorList>
            <person name="Buerger M."/>
            <person name="Peterson D."/>
            <person name="Chory J."/>
        </authorList>
    </citation>
    <scope>NUCLEOTIDE SEQUENCE [LARGE SCALE GENOMIC DNA]</scope>
</reference>
<name>A0ABD3DQC8_9LAMI</name>
<dbReference type="Pfam" id="PF03080">
    <property type="entry name" value="Neprosin"/>
    <property type="match status" value="1"/>
</dbReference>
<evidence type="ECO:0000259" key="2">
    <source>
        <dbReference type="PROSITE" id="PS52045"/>
    </source>
</evidence>
<keyword evidence="1" id="KW-0732">Signal</keyword>
<dbReference type="PANTHER" id="PTHR31589:SF57">
    <property type="entry name" value="OS06G0474500 PROTEIN"/>
    <property type="match status" value="1"/>
</dbReference>
<feature type="chain" id="PRO_5044753459" description="Neprosin PEP catalytic domain-containing protein" evidence="1">
    <location>
        <begin position="26"/>
        <end position="409"/>
    </location>
</feature>